<evidence type="ECO:0000313" key="8">
    <source>
        <dbReference type="Proteomes" id="UP000016842"/>
    </source>
</evidence>
<dbReference type="EMBL" id="ASXJ01000264">
    <property type="protein sequence ID" value="ERM00661.1"/>
    <property type="molecule type" value="Genomic_DNA"/>
</dbReference>
<dbReference type="InterPro" id="IPR052524">
    <property type="entry name" value="MFS_Cyanate_Porter"/>
</dbReference>
<dbReference type="AlphaFoldDB" id="U4VD11"/>
<keyword evidence="2 5" id="KW-1133">Transmembrane helix</keyword>
<dbReference type="PANTHER" id="PTHR23523">
    <property type="match status" value="1"/>
</dbReference>
<dbReference type="Pfam" id="PF07690">
    <property type="entry name" value="MFS_1"/>
    <property type="match status" value="1"/>
</dbReference>
<dbReference type="Proteomes" id="UP000016842">
    <property type="component" value="Unassembled WGS sequence"/>
</dbReference>
<dbReference type="InterPro" id="IPR011701">
    <property type="entry name" value="MFS"/>
</dbReference>
<evidence type="ECO:0000313" key="7">
    <source>
        <dbReference type="EMBL" id="ERM00661.1"/>
    </source>
</evidence>
<dbReference type="SUPFAM" id="SSF103473">
    <property type="entry name" value="MFS general substrate transporter"/>
    <property type="match status" value="1"/>
</dbReference>
<dbReference type="InterPro" id="IPR036259">
    <property type="entry name" value="MFS_trans_sf"/>
</dbReference>
<dbReference type="InterPro" id="IPR020846">
    <property type="entry name" value="MFS_dom"/>
</dbReference>
<keyword evidence="3 5" id="KW-0472">Membrane</keyword>
<feature type="transmembrane region" description="Helical" evidence="5">
    <location>
        <begin position="12"/>
        <end position="30"/>
    </location>
</feature>
<organism evidence="7 8">
    <name type="scientific">Brucella intermedia 229E</name>
    <dbReference type="NCBI Taxonomy" id="1337887"/>
    <lineage>
        <taxon>Bacteria</taxon>
        <taxon>Pseudomonadati</taxon>
        <taxon>Pseudomonadota</taxon>
        <taxon>Alphaproteobacteria</taxon>
        <taxon>Hyphomicrobiales</taxon>
        <taxon>Brucellaceae</taxon>
        <taxon>Brucella/Ochrobactrum group</taxon>
        <taxon>Brucella</taxon>
    </lineage>
</organism>
<sequence>MQTTNHPATGGGRTASFALIALVVLIGLNLRPFLTAPGPVLSDIATDTGMGFGALSLLTFLPMMLMGLGAFATPPRIQSLFGTRRSMFAALAILGAGSLLRGFVPDGVSLVLTAVLCGAGVAMIQALMPGLIKASFPSAIAPPVTGLYSAMIMGGGALGARLTPWLAGSQHNWRFALAALAFPAVLALLAAVPILRETSSSGKKSGITGHLLRRPRTWVLMAAFGLVNAGYSSWLRGLPPTTSRWGGLRRPPPEISSRRWQSRRRSRPSDCPCSPAAAPTAGLSCC</sequence>
<feature type="transmembrane region" description="Helical" evidence="5">
    <location>
        <begin position="86"/>
        <end position="104"/>
    </location>
</feature>
<proteinExistence type="predicted"/>
<feature type="transmembrane region" description="Helical" evidence="5">
    <location>
        <begin position="110"/>
        <end position="132"/>
    </location>
</feature>
<feature type="compositionally biased region" description="Low complexity" evidence="4">
    <location>
        <begin position="269"/>
        <end position="286"/>
    </location>
</feature>
<keyword evidence="1 5" id="KW-0812">Transmembrane</keyword>
<accession>U4VD11</accession>
<feature type="transmembrane region" description="Helical" evidence="5">
    <location>
        <begin position="217"/>
        <end position="235"/>
    </location>
</feature>
<evidence type="ECO:0000256" key="4">
    <source>
        <dbReference type="SAM" id="MobiDB-lite"/>
    </source>
</evidence>
<evidence type="ECO:0000259" key="6">
    <source>
        <dbReference type="PROSITE" id="PS50850"/>
    </source>
</evidence>
<comment type="caution">
    <text evidence="7">The sequence shown here is derived from an EMBL/GenBank/DDBJ whole genome shotgun (WGS) entry which is preliminary data.</text>
</comment>
<dbReference type="PATRIC" id="fig|1337887.3.peg.4068"/>
<evidence type="ECO:0000256" key="1">
    <source>
        <dbReference type="ARBA" id="ARBA00022692"/>
    </source>
</evidence>
<evidence type="ECO:0000256" key="2">
    <source>
        <dbReference type="ARBA" id="ARBA00022989"/>
    </source>
</evidence>
<feature type="domain" description="Major facilitator superfamily (MFS) profile" evidence="6">
    <location>
        <begin position="15"/>
        <end position="286"/>
    </location>
</feature>
<reference evidence="7 8" key="1">
    <citation type="journal article" date="2014" name="FEMS Microbiol. Lett.">
        <title>Genome sequencing analysis reveals virulence-related gene content of Ochrobactrum intermedium strain 229E, a urease-positive strain isolated from the human gastric niche.</title>
        <authorList>
            <person name="Kulkarni G.J."/>
            <person name="Shetty S."/>
            <person name="Dharne M.S."/>
            <person name="Shouche Y.S."/>
        </authorList>
    </citation>
    <scope>NUCLEOTIDE SEQUENCE [LARGE SCALE GENOMIC DNA]</scope>
    <source>
        <strain evidence="7 8">229E</strain>
    </source>
</reference>
<dbReference type="PROSITE" id="PS50850">
    <property type="entry name" value="MFS"/>
    <property type="match status" value="1"/>
</dbReference>
<dbReference type="PANTHER" id="PTHR23523:SF1">
    <property type="entry name" value="CYANATE TRANSPORT PROTEIN CYNX"/>
    <property type="match status" value="1"/>
</dbReference>
<feature type="transmembrane region" description="Helical" evidence="5">
    <location>
        <begin position="144"/>
        <end position="163"/>
    </location>
</feature>
<dbReference type="Gene3D" id="1.20.1250.20">
    <property type="entry name" value="MFS general substrate transporter like domains"/>
    <property type="match status" value="1"/>
</dbReference>
<name>U4VD11_9HYPH</name>
<feature type="region of interest" description="Disordered" evidence="4">
    <location>
        <begin position="243"/>
        <end position="286"/>
    </location>
</feature>
<evidence type="ECO:0000256" key="5">
    <source>
        <dbReference type="SAM" id="Phobius"/>
    </source>
</evidence>
<dbReference type="GO" id="GO:0022857">
    <property type="term" value="F:transmembrane transporter activity"/>
    <property type="evidence" value="ECO:0007669"/>
    <property type="project" value="InterPro"/>
</dbReference>
<feature type="transmembrane region" description="Helical" evidence="5">
    <location>
        <begin position="50"/>
        <end position="74"/>
    </location>
</feature>
<evidence type="ECO:0000256" key="3">
    <source>
        <dbReference type="ARBA" id="ARBA00023136"/>
    </source>
</evidence>
<feature type="transmembrane region" description="Helical" evidence="5">
    <location>
        <begin position="175"/>
        <end position="196"/>
    </location>
</feature>
<gene>
    <name evidence="7" type="ORF">Q644_25510</name>
</gene>
<protein>
    <recommendedName>
        <fullName evidence="6">Major facilitator superfamily (MFS) profile domain-containing protein</fullName>
    </recommendedName>
</protein>